<feature type="transmembrane region" description="Helical" evidence="1">
    <location>
        <begin position="104"/>
        <end position="129"/>
    </location>
</feature>
<dbReference type="Proteomes" id="UP000503017">
    <property type="component" value="Chromosome"/>
</dbReference>
<keyword evidence="1" id="KW-0812">Transmembrane</keyword>
<evidence type="ECO:0000256" key="1">
    <source>
        <dbReference type="SAM" id="Phobius"/>
    </source>
</evidence>
<organism evidence="2 3">
    <name type="scientific">Mesorhizobium loti R88b</name>
    <dbReference type="NCBI Taxonomy" id="935548"/>
    <lineage>
        <taxon>Bacteria</taxon>
        <taxon>Pseudomonadati</taxon>
        <taxon>Pseudomonadota</taxon>
        <taxon>Alphaproteobacteria</taxon>
        <taxon>Hyphomicrobiales</taxon>
        <taxon>Phyllobacteriaceae</taxon>
        <taxon>Mesorhizobium</taxon>
    </lineage>
</organism>
<feature type="transmembrane region" description="Helical" evidence="1">
    <location>
        <begin position="69"/>
        <end position="92"/>
    </location>
</feature>
<dbReference type="EMBL" id="CP033367">
    <property type="protein sequence ID" value="QKD02227.1"/>
    <property type="molecule type" value="Genomic_DNA"/>
</dbReference>
<feature type="transmembrane region" description="Helical" evidence="1">
    <location>
        <begin position="12"/>
        <end position="35"/>
    </location>
</feature>
<keyword evidence="1" id="KW-1133">Transmembrane helix</keyword>
<dbReference type="RefSeq" id="WP_027030690.1">
    <property type="nucleotide sequence ID" value="NZ_CP033367.1"/>
</dbReference>
<reference evidence="2 3" key="1">
    <citation type="submission" date="2018-10" db="EMBL/GenBank/DDBJ databases">
        <authorList>
            <person name="Perry B.J."/>
            <person name="Sullivan J.T."/>
            <person name="Murphy R.J.T."/>
            <person name="Ramsay J.P."/>
            <person name="Ronson C.W."/>
        </authorList>
    </citation>
    <scope>NUCLEOTIDE SEQUENCE [LARGE SCALE GENOMIC DNA]</scope>
    <source>
        <strain evidence="2 3">R88b</strain>
    </source>
</reference>
<keyword evidence="1" id="KW-0472">Membrane</keyword>
<name>A0A6M7WJD7_RHILI</name>
<feature type="transmembrane region" description="Helical" evidence="1">
    <location>
        <begin position="41"/>
        <end position="62"/>
    </location>
</feature>
<gene>
    <name evidence="2" type="ORF">EB235_12550</name>
</gene>
<evidence type="ECO:0000313" key="2">
    <source>
        <dbReference type="EMBL" id="QKD02227.1"/>
    </source>
</evidence>
<dbReference type="AlphaFoldDB" id="A0A6M7WJD7"/>
<sequence length="144" mass="15443">MSDSETTAPAHTLYRGTTVVLVNVVAWFLAFLLQHFAPEEIVAAVSGAVVLSGAIGGALALTNSRRQSALTAMAGLVSTILSLCLFVPLTGFRLGMAVGGVGTAFDAILCFTVIYTLMFLFIFAVEFAANWLTQRRRMRKAEHD</sequence>
<protein>
    <submittedName>
        <fullName evidence="2">Uncharacterized protein</fullName>
    </submittedName>
</protein>
<accession>A0A6M7WJD7</accession>
<evidence type="ECO:0000313" key="3">
    <source>
        <dbReference type="Proteomes" id="UP000503017"/>
    </source>
</evidence>
<proteinExistence type="predicted"/>